<dbReference type="AlphaFoldDB" id="T1ALM4"/>
<feature type="domain" description="DNA mismatch repair proteins mutS family" evidence="4">
    <location>
        <begin position="137"/>
        <end position="153"/>
    </location>
</feature>
<dbReference type="GO" id="GO:0006298">
    <property type="term" value="P:mismatch repair"/>
    <property type="evidence" value="ECO:0007669"/>
    <property type="project" value="InterPro"/>
</dbReference>
<reference evidence="5" key="2">
    <citation type="journal article" date="2014" name="ISME J.">
        <title>Microbial stratification in low pH oxic and suboxic macroscopic growths along an acid mine drainage.</title>
        <authorList>
            <person name="Mendez-Garcia C."/>
            <person name="Mesa V."/>
            <person name="Sprenger R.R."/>
            <person name="Richter M."/>
            <person name="Diez M.S."/>
            <person name="Solano J."/>
            <person name="Bargiela R."/>
            <person name="Golyshina O.V."/>
            <person name="Manteca A."/>
            <person name="Ramos J.L."/>
            <person name="Gallego J.R."/>
            <person name="Llorente I."/>
            <person name="Martins Dos Santos V.A."/>
            <person name="Jensen O.N."/>
            <person name="Pelaez A.I."/>
            <person name="Sanchez J."/>
            <person name="Ferrer M."/>
        </authorList>
    </citation>
    <scope>NUCLEOTIDE SEQUENCE</scope>
</reference>
<evidence type="ECO:0000256" key="1">
    <source>
        <dbReference type="ARBA" id="ARBA00022741"/>
    </source>
</evidence>
<dbReference type="GO" id="GO:0005524">
    <property type="term" value="F:ATP binding"/>
    <property type="evidence" value="ECO:0007669"/>
    <property type="project" value="UniProtKB-KW"/>
</dbReference>
<keyword evidence="3" id="KW-0238">DNA-binding</keyword>
<dbReference type="SUPFAM" id="SSF52540">
    <property type="entry name" value="P-loop containing nucleoside triphosphate hydrolases"/>
    <property type="match status" value="1"/>
</dbReference>
<dbReference type="FunFam" id="3.40.50.300:FF:000870">
    <property type="entry name" value="MutS protein homolog 4"/>
    <property type="match status" value="1"/>
</dbReference>
<evidence type="ECO:0000313" key="5">
    <source>
        <dbReference type="EMBL" id="EQD41604.1"/>
    </source>
</evidence>
<dbReference type="SMART" id="SM00534">
    <property type="entry name" value="MUTSac"/>
    <property type="match status" value="1"/>
</dbReference>
<dbReference type="GO" id="GO:0140664">
    <property type="term" value="F:ATP-dependent DNA damage sensor activity"/>
    <property type="evidence" value="ECO:0007669"/>
    <property type="project" value="InterPro"/>
</dbReference>
<dbReference type="InterPro" id="IPR045076">
    <property type="entry name" value="MutS"/>
</dbReference>
<evidence type="ECO:0000259" key="4">
    <source>
        <dbReference type="PROSITE" id="PS00486"/>
    </source>
</evidence>
<dbReference type="InterPro" id="IPR000432">
    <property type="entry name" value="DNA_mismatch_repair_MutS_C"/>
</dbReference>
<dbReference type="PROSITE" id="PS00486">
    <property type="entry name" value="DNA_MISMATCH_REPAIR_2"/>
    <property type="match status" value="1"/>
</dbReference>
<protein>
    <submittedName>
        <fullName evidence="5">DNA mismatch repair protein MutS</fullName>
    </submittedName>
</protein>
<feature type="non-terminal residue" evidence="5">
    <location>
        <position position="304"/>
    </location>
</feature>
<dbReference type="EMBL" id="AUZY01009583">
    <property type="protein sequence ID" value="EQD41604.1"/>
    <property type="molecule type" value="Genomic_DNA"/>
</dbReference>
<evidence type="ECO:0000256" key="2">
    <source>
        <dbReference type="ARBA" id="ARBA00022840"/>
    </source>
</evidence>
<evidence type="ECO:0000256" key="3">
    <source>
        <dbReference type="ARBA" id="ARBA00023125"/>
    </source>
</evidence>
<dbReference type="PANTHER" id="PTHR11361:SF34">
    <property type="entry name" value="DNA MISMATCH REPAIR PROTEIN MSH1, MITOCHONDRIAL"/>
    <property type="match status" value="1"/>
</dbReference>
<dbReference type="InterPro" id="IPR027417">
    <property type="entry name" value="P-loop_NTPase"/>
</dbReference>
<keyword evidence="2" id="KW-0067">ATP-binding</keyword>
<reference evidence="5" key="1">
    <citation type="submission" date="2013-08" db="EMBL/GenBank/DDBJ databases">
        <authorList>
            <person name="Mendez C."/>
            <person name="Richter M."/>
            <person name="Ferrer M."/>
            <person name="Sanchez J."/>
        </authorList>
    </citation>
    <scope>NUCLEOTIDE SEQUENCE</scope>
</reference>
<gene>
    <name evidence="5" type="ORF">B1B_14463</name>
</gene>
<dbReference type="PANTHER" id="PTHR11361">
    <property type="entry name" value="DNA MISMATCH REPAIR PROTEIN MUTS FAMILY MEMBER"/>
    <property type="match status" value="1"/>
</dbReference>
<sequence>DALLTFARLAQTRGYVRPIVDDSSVLVLRDARHPVLERTEGAAFVPNDTDLDADHGRLVVLTGPNMSGKSTYMRQVGLLVVLAQAGAYLPVRFARIGLVRRLFTRMGFTDEIGRGKSSFMVEMAEVAEILRGVDDRSLVLLDEVGRGTSTFDGLALAWAIVRYLHDETRARCLLATHYHQLTELVADLAGARNAHLAVREGPDGIVFLHRLVPGSTDRSYGIHVARLAGLPPSVLHEADALLRRLESGGIPATERPRSGGRPRSHYTQAVLLTDTAPPPDRFGPELAALDLDAITPEEAHRRLR</sequence>
<dbReference type="GO" id="GO:0030983">
    <property type="term" value="F:mismatched DNA binding"/>
    <property type="evidence" value="ECO:0007669"/>
    <property type="project" value="InterPro"/>
</dbReference>
<name>T1ALM4_9ZZZZ</name>
<organism evidence="5">
    <name type="scientific">mine drainage metagenome</name>
    <dbReference type="NCBI Taxonomy" id="410659"/>
    <lineage>
        <taxon>unclassified sequences</taxon>
        <taxon>metagenomes</taxon>
        <taxon>ecological metagenomes</taxon>
    </lineage>
</organism>
<keyword evidence="1" id="KW-0547">Nucleotide-binding</keyword>
<feature type="non-terminal residue" evidence="5">
    <location>
        <position position="1"/>
    </location>
</feature>
<dbReference type="Pfam" id="PF00488">
    <property type="entry name" value="MutS_V"/>
    <property type="match status" value="1"/>
</dbReference>
<proteinExistence type="predicted"/>
<dbReference type="Gene3D" id="3.40.50.300">
    <property type="entry name" value="P-loop containing nucleotide triphosphate hydrolases"/>
    <property type="match status" value="1"/>
</dbReference>
<comment type="caution">
    <text evidence="5">The sequence shown here is derived from an EMBL/GenBank/DDBJ whole genome shotgun (WGS) entry which is preliminary data.</text>
</comment>
<accession>T1ALM4</accession>